<evidence type="ECO:0000313" key="2">
    <source>
        <dbReference type="EMBL" id="QHU17099.1"/>
    </source>
</evidence>
<dbReference type="EMBL" id="MN740898">
    <property type="protein sequence ID" value="QHU17099.1"/>
    <property type="molecule type" value="Genomic_DNA"/>
</dbReference>
<protein>
    <submittedName>
        <fullName evidence="2">Uncharacterized protein</fullName>
    </submittedName>
</protein>
<feature type="compositionally biased region" description="Basic residues" evidence="1">
    <location>
        <begin position="447"/>
        <end position="456"/>
    </location>
</feature>
<organism evidence="2">
    <name type="scientific">viral metagenome</name>
    <dbReference type="NCBI Taxonomy" id="1070528"/>
    <lineage>
        <taxon>unclassified sequences</taxon>
        <taxon>metagenomes</taxon>
        <taxon>organismal metagenomes</taxon>
    </lineage>
</organism>
<sequence length="456" mass="50947">MPSKKKNAKKTNAKSNPQVFEPPAVPENFANLIVDFTRDLSLTFPEYASMWQQWTTLDMPEAEVRHLFDYCLSVYPERFFDILYQNDDIFKPDSEANTLFLPGIEFKTLYNCENVSENTRKAIWKYLQVIMLAAVNAVKDKTGFGDAMNMFDGINEADLQSKLAETIAGIGEFFKMGKDTDSDSDVEDVPIDGEEPLPRGMPDFAKTFDFEKMAGSMPDAESLHGHLKGLFDGKIGTLAKEMAEEISKDFENILGGEGANINSTQDVLKQMMKNPKKIMDLMKTVGAKLNTKMDSGEISKDDLMKEATEWISKMKDMGGSDQLNALFKNMTRNMGGLGKNMKFDESALNRMTKEQSTKDRMRNRLAQRKAAAELVRQKAMAQAQKNAANAQNVVLEATAPNNYVFRVDGEGPQEKSVKKSKAEMDKELDDLVASIGVETSDASQPTKKSKKSKGKK</sequence>
<evidence type="ECO:0000256" key="1">
    <source>
        <dbReference type="SAM" id="MobiDB-lite"/>
    </source>
</evidence>
<proteinExistence type="predicted"/>
<dbReference type="AlphaFoldDB" id="A0A6C0KHI7"/>
<accession>A0A6C0KHI7</accession>
<feature type="region of interest" description="Disordered" evidence="1">
    <location>
        <begin position="433"/>
        <end position="456"/>
    </location>
</feature>
<feature type="compositionally biased region" description="Basic residues" evidence="1">
    <location>
        <begin position="1"/>
        <end position="12"/>
    </location>
</feature>
<name>A0A6C0KHI7_9ZZZZ</name>
<reference evidence="2" key="1">
    <citation type="journal article" date="2020" name="Nature">
        <title>Giant virus diversity and host interactions through global metagenomics.</title>
        <authorList>
            <person name="Schulz F."/>
            <person name="Roux S."/>
            <person name="Paez-Espino D."/>
            <person name="Jungbluth S."/>
            <person name="Walsh D.A."/>
            <person name="Denef V.J."/>
            <person name="McMahon K.D."/>
            <person name="Konstantinidis K.T."/>
            <person name="Eloe-Fadrosh E.A."/>
            <person name="Kyrpides N.C."/>
            <person name="Woyke T."/>
        </authorList>
    </citation>
    <scope>NUCLEOTIDE SEQUENCE</scope>
    <source>
        <strain evidence="2">GVMAG-S-3300012000-57</strain>
    </source>
</reference>
<feature type="region of interest" description="Disordered" evidence="1">
    <location>
        <begin position="1"/>
        <end position="20"/>
    </location>
</feature>